<dbReference type="AlphaFoldDB" id="A0A9P4HJ82"/>
<dbReference type="PANTHER" id="PTHR42030:SF1">
    <property type="entry name" value="DRBM DOMAIN-CONTAINING PROTEIN"/>
    <property type="match status" value="1"/>
</dbReference>
<evidence type="ECO:0008006" key="3">
    <source>
        <dbReference type="Google" id="ProtNLM"/>
    </source>
</evidence>
<dbReference type="OrthoDB" id="5418749at2759"/>
<dbReference type="Proteomes" id="UP000799777">
    <property type="component" value="Unassembled WGS sequence"/>
</dbReference>
<accession>A0A9P4HJ82</accession>
<organism evidence="1 2">
    <name type="scientific">Setomelanomma holmii</name>
    <dbReference type="NCBI Taxonomy" id="210430"/>
    <lineage>
        <taxon>Eukaryota</taxon>
        <taxon>Fungi</taxon>
        <taxon>Dikarya</taxon>
        <taxon>Ascomycota</taxon>
        <taxon>Pezizomycotina</taxon>
        <taxon>Dothideomycetes</taxon>
        <taxon>Pleosporomycetidae</taxon>
        <taxon>Pleosporales</taxon>
        <taxon>Pleosporineae</taxon>
        <taxon>Phaeosphaeriaceae</taxon>
        <taxon>Setomelanomma</taxon>
    </lineage>
</organism>
<dbReference type="Gene3D" id="3.30.160.20">
    <property type="match status" value="1"/>
</dbReference>
<proteinExistence type="predicted"/>
<comment type="caution">
    <text evidence="1">The sequence shown here is derived from an EMBL/GenBank/DDBJ whole genome shotgun (WGS) entry which is preliminary data.</text>
</comment>
<protein>
    <recommendedName>
        <fullName evidence="3">DRBM domain-containing protein</fullName>
    </recommendedName>
</protein>
<dbReference type="EMBL" id="ML978158">
    <property type="protein sequence ID" value="KAF2035239.1"/>
    <property type="molecule type" value="Genomic_DNA"/>
</dbReference>
<keyword evidence="2" id="KW-1185">Reference proteome</keyword>
<reference evidence="1" key="1">
    <citation type="journal article" date="2020" name="Stud. Mycol.">
        <title>101 Dothideomycetes genomes: a test case for predicting lifestyles and emergence of pathogens.</title>
        <authorList>
            <person name="Haridas S."/>
            <person name="Albert R."/>
            <person name="Binder M."/>
            <person name="Bloem J."/>
            <person name="Labutti K."/>
            <person name="Salamov A."/>
            <person name="Andreopoulos B."/>
            <person name="Baker S."/>
            <person name="Barry K."/>
            <person name="Bills G."/>
            <person name="Bluhm B."/>
            <person name="Cannon C."/>
            <person name="Castanera R."/>
            <person name="Culley D."/>
            <person name="Daum C."/>
            <person name="Ezra D."/>
            <person name="Gonzalez J."/>
            <person name="Henrissat B."/>
            <person name="Kuo A."/>
            <person name="Liang C."/>
            <person name="Lipzen A."/>
            <person name="Lutzoni F."/>
            <person name="Magnuson J."/>
            <person name="Mondo S."/>
            <person name="Nolan M."/>
            <person name="Ohm R."/>
            <person name="Pangilinan J."/>
            <person name="Park H.-J."/>
            <person name="Ramirez L."/>
            <person name="Alfaro M."/>
            <person name="Sun H."/>
            <person name="Tritt A."/>
            <person name="Yoshinaga Y."/>
            <person name="Zwiers L.-H."/>
            <person name="Turgeon B."/>
            <person name="Goodwin S."/>
            <person name="Spatafora J."/>
            <person name="Crous P."/>
            <person name="Grigoriev I."/>
        </authorList>
    </citation>
    <scope>NUCLEOTIDE SEQUENCE</scope>
    <source>
        <strain evidence="1">CBS 110217</strain>
    </source>
</reference>
<name>A0A9P4HJ82_9PLEO</name>
<gene>
    <name evidence="1" type="ORF">EK21DRAFT_107363</name>
</gene>
<evidence type="ECO:0000313" key="1">
    <source>
        <dbReference type="EMBL" id="KAF2035239.1"/>
    </source>
</evidence>
<sequence>MAAQTTTASESWTQRLREHCQARGLTEPTYQDVSDRRGGRTAWSTVTTINGVHYPARFWYDGDYVAQAKEDSAEIALRTLTGTLQSPNPPPPASYYART</sequence>
<evidence type="ECO:0000313" key="2">
    <source>
        <dbReference type="Proteomes" id="UP000799777"/>
    </source>
</evidence>
<dbReference type="SUPFAM" id="SSF54768">
    <property type="entry name" value="dsRNA-binding domain-like"/>
    <property type="match status" value="1"/>
</dbReference>
<dbReference type="PANTHER" id="PTHR42030">
    <property type="entry name" value="DRBM DOMAIN-CONTAINING PROTEIN"/>
    <property type="match status" value="1"/>
</dbReference>